<name>A0AAD7ZPK7_DIPPU</name>
<gene>
    <name evidence="10" type="ORF">L9F63_021084</name>
</gene>
<dbReference type="SUPFAM" id="SSF48371">
    <property type="entry name" value="ARM repeat"/>
    <property type="match status" value="1"/>
</dbReference>
<reference evidence="10" key="2">
    <citation type="submission" date="2023-05" db="EMBL/GenBank/DDBJ databases">
        <authorList>
            <person name="Fouks B."/>
        </authorList>
    </citation>
    <scope>NUCLEOTIDE SEQUENCE</scope>
    <source>
        <strain evidence="10">Stay&amp;Tobe</strain>
        <tissue evidence="10">Testes</tissue>
    </source>
</reference>
<keyword evidence="5" id="KW-0963">Cytoplasm</keyword>
<dbReference type="EMBL" id="JASPKZ010007392">
    <property type="protein sequence ID" value="KAJ9584574.1"/>
    <property type="molecule type" value="Genomic_DNA"/>
</dbReference>
<dbReference type="PANTHER" id="PTHR13322:SF2">
    <property type="entry name" value="INTEGRATOR COMPLEX SUBUNIT 7"/>
    <property type="match status" value="1"/>
</dbReference>
<dbReference type="InterPro" id="IPR056517">
    <property type="entry name" value="INTS7_HB"/>
</dbReference>
<dbReference type="Pfam" id="PF24436">
    <property type="entry name" value="INTS7_N"/>
    <property type="match status" value="1"/>
</dbReference>
<evidence type="ECO:0000256" key="1">
    <source>
        <dbReference type="ARBA" id="ARBA00004123"/>
    </source>
</evidence>
<feature type="domain" description="Integrator complex subunit 7 C-terminal" evidence="7">
    <location>
        <begin position="484"/>
        <end position="599"/>
    </location>
</feature>
<comment type="similarity">
    <text evidence="3">Belongs to the Integrator subunit 7 family.</text>
</comment>
<dbReference type="InterPro" id="IPR054519">
    <property type="entry name" value="INTS7_C"/>
</dbReference>
<evidence type="ECO:0000256" key="6">
    <source>
        <dbReference type="ARBA" id="ARBA00023242"/>
    </source>
</evidence>
<organism evidence="10 11">
    <name type="scientific">Diploptera punctata</name>
    <name type="common">Pacific beetle cockroach</name>
    <dbReference type="NCBI Taxonomy" id="6984"/>
    <lineage>
        <taxon>Eukaryota</taxon>
        <taxon>Metazoa</taxon>
        <taxon>Ecdysozoa</taxon>
        <taxon>Arthropoda</taxon>
        <taxon>Hexapoda</taxon>
        <taxon>Insecta</taxon>
        <taxon>Pterygota</taxon>
        <taxon>Neoptera</taxon>
        <taxon>Polyneoptera</taxon>
        <taxon>Dictyoptera</taxon>
        <taxon>Blattodea</taxon>
        <taxon>Blaberoidea</taxon>
        <taxon>Blaberidae</taxon>
        <taxon>Diplopterinae</taxon>
        <taxon>Diploptera</taxon>
    </lineage>
</organism>
<feature type="non-terminal residue" evidence="10">
    <location>
        <position position="621"/>
    </location>
</feature>
<dbReference type="GO" id="GO:0034472">
    <property type="term" value="P:snRNA 3'-end processing"/>
    <property type="evidence" value="ECO:0007669"/>
    <property type="project" value="TreeGrafter"/>
</dbReference>
<proteinExistence type="inferred from homology"/>
<dbReference type="GO" id="GO:0032039">
    <property type="term" value="C:integrator complex"/>
    <property type="evidence" value="ECO:0007669"/>
    <property type="project" value="InterPro"/>
</dbReference>
<evidence type="ECO:0000256" key="3">
    <source>
        <dbReference type="ARBA" id="ARBA00008565"/>
    </source>
</evidence>
<evidence type="ECO:0000256" key="4">
    <source>
        <dbReference type="ARBA" id="ARBA00015336"/>
    </source>
</evidence>
<dbReference type="AlphaFoldDB" id="A0AAD7ZPK7"/>
<dbReference type="Pfam" id="PF22965">
    <property type="entry name" value="INTS7_C"/>
    <property type="match status" value="1"/>
</dbReference>
<evidence type="ECO:0000259" key="7">
    <source>
        <dbReference type="Pfam" id="PF22965"/>
    </source>
</evidence>
<dbReference type="InterPro" id="IPR016024">
    <property type="entry name" value="ARM-type_fold"/>
</dbReference>
<feature type="non-terminal residue" evidence="10">
    <location>
        <position position="1"/>
    </location>
</feature>
<reference evidence="10" key="1">
    <citation type="journal article" date="2023" name="IScience">
        <title>Live-bearing cockroach genome reveals convergent evolutionary mechanisms linked to viviparity in insects and beyond.</title>
        <authorList>
            <person name="Fouks B."/>
            <person name="Harrison M.C."/>
            <person name="Mikhailova A.A."/>
            <person name="Marchal E."/>
            <person name="English S."/>
            <person name="Carruthers M."/>
            <person name="Jennings E.C."/>
            <person name="Chiamaka E.L."/>
            <person name="Frigard R.A."/>
            <person name="Pippel M."/>
            <person name="Attardo G.M."/>
            <person name="Benoit J.B."/>
            <person name="Bornberg-Bauer E."/>
            <person name="Tobe S.S."/>
        </authorList>
    </citation>
    <scope>NUCLEOTIDE SEQUENCE</scope>
    <source>
        <strain evidence="10">Stay&amp;Tobe</strain>
    </source>
</reference>
<dbReference type="InterPro" id="IPR033060">
    <property type="entry name" value="INTS7"/>
</dbReference>
<evidence type="ECO:0000259" key="8">
    <source>
        <dbReference type="Pfam" id="PF24436"/>
    </source>
</evidence>
<feature type="domain" description="Integrator complex subunit 7 N-terminal" evidence="8">
    <location>
        <begin position="2"/>
        <end position="204"/>
    </location>
</feature>
<comment type="subcellular location">
    <subcellularLocation>
        <location evidence="2">Cytoplasm</location>
    </subcellularLocation>
    <subcellularLocation>
        <location evidence="1">Nucleus</location>
    </subcellularLocation>
</comment>
<dbReference type="Proteomes" id="UP001233999">
    <property type="component" value="Unassembled WGS sequence"/>
</dbReference>
<evidence type="ECO:0000256" key="2">
    <source>
        <dbReference type="ARBA" id="ARBA00004496"/>
    </source>
</evidence>
<keyword evidence="11" id="KW-1185">Reference proteome</keyword>
<dbReference type="InterPro" id="IPR056516">
    <property type="entry name" value="INTS7_N"/>
</dbReference>
<feature type="domain" description="Integrator complex subunit 7 helical bundle" evidence="9">
    <location>
        <begin position="205"/>
        <end position="384"/>
    </location>
</feature>
<accession>A0AAD7ZPK7</accession>
<evidence type="ECO:0000313" key="10">
    <source>
        <dbReference type="EMBL" id="KAJ9584574.1"/>
    </source>
</evidence>
<protein>
    <recommendedName>
        <fullName evidence="4">Integrator complex subunit 7</fullName>
    </recommendedName>
</protein>
<sequence length="621" mass="69165">SPLMELCSKSCYSSNPVIAAKAVQVMTRIVCYCCLQLLPLSCSLYFSPQVVGTVESLFLLVTCDPEKEHAYELKVCLHCAVSLCQVHRDLCPRFVDLIGTRLMGTSGSCSVQLCEALGAIGGLQAGALLSLLPDILDKLRELKRVQEPTPEQVHTKVMLCTLVFQTMAGYDWSIEAKRAVEGVIDKTYLWANYRIARSAARYGHHSIAASILSQLREQVSSEHFHFWLVSLEELSRGEAELLDFSKQPSLVQRLSQAVAHYSKAVAALKAASTPLQSLQFQSEYTRLRAEFLQCLAQLVHTCHSLCTAPPPAVASAIAETTRDNLQRYGHITNQLRKCVKEFRSCGELYWKLYQSAFDADPASLANIQILQQMCVLMAHSVERIAQANYQDEVSLEFSYQQPNLETQHLIRCCQEANSVVQQLTRNEDPKTITHQHIDCLMRQVEILAECSLCLPRYFFQVLQSTSVKELQIFFFNFSDYIYLQLAISPQPRVVGESISVQSGSHLAVKVEGVIQHGKRPGLFRHVSGVVVTVSSQLQARSSHNNHDSKIGGDGGSVLTQTVAPHRDFFTAQFLLAFPTGGQYLLIVEASVVDEKSNVWRTGPRTSLTVKSHEEGGKTCLY</sequence>
<evidence type="ECO:0000259" key="9">
    <source>
        <dbReference type="Pfam" id="PF24437"/>
    </source>
</evidence>
<evidence type="ECO:0000256" key="5">
    <source>
        <dbReference type="ARBA" id="ARBA00022490"/>
    </source>
</evidence>
<dbReference type="Pfam" id="PF24437">
    <property type="entry name" value="INTS7_HB"/>
    <property type="match status" value="1"/>
</dbReference>
<comment type="caution">
    <text evidence="10">The sequence shown here is derived from an EMBL/GenBank/DDBJ whole genome shotgun (WGS) entry which is preliminary data.</text>
</comment>
<dbReference type="PANTHER" id="PTHR13322">
    <property type="entry name" value="C1ORF73 PROTEIN"/>
    <property type="match status" value="1"/>
</dbReference>
<dbReference type="GO" id="GO:0005737">
    <property type="term" value="C:cytoplasm"/>
    <property type="evidence" value="ECO:0007669"/>
    <property type="project" value="UniProtKB-SubCell"/>
</dbReference>
<evidence type="ECO:0000313" key="11">
    <source>
        <dbReference type="Proteomes" id="UP001233999"/>
    </source>
</evidence>
<keyword evidence="6" id="KW-0539">Nucleus</keyword>